<accession>A0A0E2HD88</accession>
<dbReference type="PIRSF" id="PIRSF029895">
    <property type="entry name" value="SpoIV"/>
    <property type="match status" value="1"/>
</dbReference>
<dbReference type="Proteomes" id="UP000013085">
    <property type="component" value="Unassembled WGS sequence"/>
</dbReference>
<dbReference type="EMBL" id="AGYR01000014">
    <property type="protein sequence ID" value="ENZ17416.1"/>
    <property type="molecule type" value="Genomic_DNA"/>
</dbReference>
<name>A0A0E2HD88_9FIRM</name>
<dbReference type="RefSeq" id="WP_002595521.1">
    <property type="nucleotide sequence ID" value="NZ_KB851018.1"/>
</dbReference>
<protein>
    <submittedName>
        <fullName evidence="3">Sporulation protein YqfD</fullName>
    </submittedName>
</protein>
<proteinExistence type="predicted"/>
<feature type="transmembrane region" description="Helical" evidence="2">
    <location>
        <begin position="89"/>
        <end position="110"/>
    </location>
</feature>
<dbReference type="HOGENOM" id="CLU_050521_0_0_9"/>
<reference evidence="3 4" key="1">
    <citation type="submission" date="2013-01" db="EMBL/GenBank/DDBJ databases">
        <title>The Genome Sequence of Clostridium clostridioforme 90A8.</title>
        <authorList>
            <consortium name="The Broad Institute Genome Sequencing Platform"/>
            <person name="Earl A."/>
            <person name="Ward D."/>
            <person name="Feldgarden M."/>
            <person name="Gevers D."/>
            <person name="Courvalin P."/>
            <person name="Lambert T."/>
            <person name="Walker B."/>
            <person name="Young S.K."/>
            <person name="Zeng Q."/>
            <person name="Gargeya S."/>
            <person name="Fitzgerald M."/>
            <person name="Haas B."/>
            <person name="Abouelleil A."/>
            <person name="Alvarado L."/>
            <person name="Arachchi H.M."/>
            <person name="Berlin A.M."/>
            <person name="Chapman S.B."/>
            <person name="Dewar J."/>
            <person name="Goldberg J."/>
            <person name="Griggs A."/>
            <person name="Gujja S."/>
            <person name="Hansen M."/>
            <person name="Howarth C."/>
            <person name="Imamovic A."/>
            <person name="Larimer J."/>
            <person name="McCowan C."/>
            <person name="Murphy C."/>
            <person name="Neiman D."/>
            <person name="Pearson M."/>
            <person name="Priest M."/>
            <person name="Roberts A."/>
            <person name="Saif S."/>
            <person name="Shea T."/>
            <person name="Sisk P."/>
            <person name="Sykes S."/>
            <person name="Wortman J."/>
            <person name="Nusbaum C."/>
            <person name="Birren B."/>
        </authorList>
    </citation>
    <scope>NUCLEOTIDE SEQUENCE [LARGE SCALE GENOMIC DNA]</scope>
    <source>
        <strain evidence="3 4">90A8</strain>
    </source>
</reference>
<keyword evidence="2" id="KW-0472">Membrane</keyword>
<organism evidence="3 4">
    <name type="scientific">[Clostridium] clostridioforme 90A8</name>
    <dbReference type="NCBI Taxonomy" id="999408"/>
    <lineage>
        <taxon>Bacteria</taxon>
        <taxon>Bacillati</taxon>
        <taxon>Bacillota</taxon>
        <taxon>Clostridia</taxon>
        <taxon>Lachnospirales</taxon>
        <taxon>Lachnospiraceae</taxon>
        <taxon>Enterocloster</taxon>
    </lineage>
</organism>
<sequence>MIEWLLHNWEGYVRLRLHGYSPERFLNLCNARGLEVWGLICNRDGDYEFFMTVEGYRRVKPLVRKAQVRLHITGRYGLPFFIYRHRKRWYYGAGIMAFFMVLYVMSLFIWDIQFEGNYRYTYDTLVRFLDTQDIDYGMLKARINCEDLEASMRTSFPEITWVSARVSGTRLLIHIKENEVLSTIPEKDETPCDIVASQPGVITSMVVRQGVAQVCVGDEVEEGQILVSGRVPIIGDNEEEINAYMVHADADIVARTVKQYEKTFPLLHQERVHTGRRRRGWYMKAGAWSFTFLTPVRGQGEWDYSMEEKQLRLFSNFYLPVYMGAIQGREMAAYERNYREDELKELSKAINYQFVKNLEEKGVQILENNDRIETSVSECRLTGELVTEESIVKTQPAAEPDMNSGGEPGEKPEETITAE</sequence>
<evidence type="ECO:0000313" key="3">
    <source>
        <dbReference type="EMBL" id="ENZ17416.1"/>
    </source>
</evidence>
<evidence type="ECO:0000313" key="4">
    <source>
        <dbReference type="Proteomes" id="UP000013085"/>
    </source>
</evidence>
<gene>
    <name evidence="3" type="ORF">HMPREF1090_01716</name>
</gene>
<feature type="compositionally biased region" description="Basic and acidic residues" evidence="1">
    <location>
        <begin position="408"/>
        <end position="419"/>
    </location>
</feature>
<keyword evidence="2" id="KW-0812">Transmembrane</keyword>
<feature type="region of interest" description="Disordered" evidence="1">
    <location>
        <begin position="390"/>
        <end position="419"/>
    </location>
</feature>
<evidence type="ECO:0000256" key="2">
    <source>
        <dbReference type="SAM" id="Phobius"/>
    </source>
</evidence>
<keyword evidence="2" id="KW-1133">Transmembrane helix</keyword>
<dbReference type="Pfam" id="PF06898">
    <property type="entry name" value="YqfD"/>
    <property type="match status" value="1"/>
</dbReference>
<dbReference type="AlphaFoldDB" id="A0A0E2HD88"/>
<evidence type="ECO:0000256" key="1">
    <source>
        <dbReference type="SAM" id="MobiDB-lite"/>
    </source>
</evidence>
<comment type="caution">
    <text evidence="3">The sequence shown here is derived from an EMBL/GenBank/DDBJ whole genome shotgun (WGS) entry which is preliminary data.</text>
</comment>
<dbReference type="PATRIC" id="fig|999408.3.peg.1847"/>
<dbReference type="InterPro" id="IPR010690">
    <property type="entry name" value="YqfD"/>
</dbReference>